<dbReference type="InterPro" id="IPR017927">
    <property type="entry name" value="FAD-bd_FR_type"/>
</dbReference>
<dbReference type="STRING" id="1789683.A0A1X7R6X2"/>
<sequence length="297" mass="32885">MNTILTKQKKLMPYIAGSIVLGGVAMAIYRRRQFSKSTAGHTFKGIFNSVELPIMKIIEETHDTKRLIFQLPADSTNNGLSLSSMILASAKVEDGSNVTRPYTPINKVNSTGNIELLVKHMPQGKMSGHLFGLNVGDKVSFRGAVNTYKYIPNKFDVVTLLGAGSGITPLYQLASNVIEDPENKTKIKLLYGNKTINDIPLKRELDQLQFKYPEKFEVVYFVSDSTTEDFKGEIGNINKDYLKSNIAGPKENTQLFVCGPTGFMKAVSGEKKNLIIQGSLSGYLQELGYSKSQVHKF</sequence>
<name>A0A1X7R6X2_9SACH</name>
<evidence type="ECO:0000256" key="4">
    <source>
        <dbReference type="ARBA" id="ARBA00022630"/>
    </source>
</evidence>
<dbReference type="InterPro" id="IPR039261">
    <property type="entry name" value="FNR_nucleotide-bd"/>
</dbReference>
<dbReference type="InterPro" id="IPR001834">
    <property type="entry name" value="CBR-like"/>
</dbReference>
<dbReference type="SUPFAM" id="SSF52343">
    <property type="entry name" value="Ferredoxin reductase-like, C-terminal NADP-linked domain"/>
    <property type="match status" value="1"/>
</dbReference>
<dbReference type="AlphaFoldDB" id="A0A1X7R6X2"/>
<evidence type="ECO:0000256" key="5">
    <source>
        <dbReference type="ARBA" id="ARBA00022692"/>
    </source>
</evidence>
<evidence type="ECO:0000256" key="12">
    <source>
        <dbReference type="ARBA" id="ARBA00023136"/>
    </source>
</evidence>
<dbReference type="GO" id="GO:0006696">
    <property type="term" value="P:ergosterol biosynthetic process"/>
    <property type="evidence" value="ECO:0007669"/>
    <property type="project" value="TreeGrafter"/>
</dbReference>
<dbReference type="PANTHER" id="PTHR19370">
    <property type="entry name" value="NADH-CYTOCHROME B5 REDUCTASE"/>
    <property type="match status" value="1"/>
</dbReference>
<evidence type="ECO:0000313" key="19">
    <source>
        <dbReference type="Proteomes" id="UP000196158"/>
    </source>
</evidence>
<dbReference type="PANTHER" id="PTHR19370:SF171">
    <property type="entry name" value="NADH-CYTOCHROME B5 REDUCTASE 2"/>
    <property type="match status" value="1"/>
</dbReference>
<feature type="binding site" evidence="14">
    <location>
        <position position="125"/>
    </location>
    <ligand>
        <name>FAD</name>
        <dbReference type="ChEBI" id="CHEBI:57692"/>
    </ligand>
</feature>
<evidence type="ECO:0000313" key="18">
    <source>
        <dbReference type="EMBL" id="SMN21385.1"/>
    </source>
</evidence>
<comment type="subcellular location">
    <subcellularLocation>
        <location evidence="2">Mitochondrion outer membrane</location>
        <topology evidence="2">Single-pass membrane protein</topology>
    </subcellularLocation>
</comment>
<keyword evidence="11" id="KW-0496">Mitochondrion</keyword>
<protein>
    <recommendedName>
        <fullName evidence="15">NADH-cytochrome b5 reductase</fullName>
        <ecNumber evidence="15">1.6.2.2</ecNumber>
    </recommendedName>
</protein>
<evidence type="ECO:0000256" key="13">
    <source>
        <dbReference type="ARBA" id="ARBA00047682"/>
    </source>
</evidence>
<keyword evidence="19" id="KW-1185">Reference proteome</keyword>
<dbReference type="Gene3D" id="2.40.30.10">
    <property type="entry name" value="Translation factors"/>
    <property type="match status" value="1"/>
</dbReference>
<feature type="binding site" evidence="14">
    <location>
        <position position="102"/>
    </location>
    <ligand>
        <name>FAD</name>
        <dbReference type="ChEBI" id="CHEBI:57692"/>
    </ligand>
</feature>
<keyword evidence="5 16" id="KW-0812">Transmembrane</keyword>
<evidence type="ECO:0000256" key="1">
    <source>
        <dbReference type="ARBA" id="ARBA00001974"/>
    </source>
</evidence>
<evidence type="ECO:0000256" key="16">
    <source>
        <dbReference type="SAM" id="Phobius"/>
    </source>
</evidence>
<feature type="binding site" evidence="14">
    <location>
        <position position="101"/>
    </location>
    <ligand>
        <name>FAD</name>
        <dbReference type="ChEBI" id="CHEBI:57692"/>
    </ligand>
</feature>
<feature type="binding site" evidence="14">
    <location>
        <position position="126"/>
    </location>
    <ligand>
        <name>FAD</name>
        <dbReference type="ChEBI" id="CHEBI:57692"/>
    </ligand>
</feature>
<keyword evidence="12 16" id="KW-0472">Membrane</keyword>
<evidence type="ECO:0000256" key="9">
    <source>
        <dbReference type="ARBA" id="ARBA00023002"/>
    </source>
</evidence>
<dbReference type="PRINTS" id="PR00406">
    <property type="entry name" value="CYTB5RDTASE"/>
</dbReference>
<evidence type="ECO:0000256" key="15">
    <source>
        <dbReference type="RuleBase" id="RU361226"/>
    </source>
</evidence>
<dbReference type="FunFam" id="3.40.50.80:FF:000009">
    <property type="entry name" value="NADH-cytochrome b5 reductase"/>
    <property type="match status" value="1"/>
</dbReference>
<evidence type="ECO:0000259" key="17">
    <source>
        <dbReference type="PROSITE" id="PS51384"/>
    </source>
</evidence>
<evidence type="ECO:0000256" key="7">
    <source>
        <dbReference type="ARBA" id="ARBA00022827"/>
    </source>
</evidence>
<feature type="binding site" evidence="14">
    <location>
        <position position="119"/>
    </location>
    <ligand>
        <name>FAD</name>
        <dbReference type="ChEBI" id="CHEBI:57692"/>
    </ligand>
</feature>
<dbReference type="InterPro" id="IPR001709">
    <property type="entry name" value="Flavoprot_Pyr_Nucl_cyt_Rdtase"/>
</dbReference>
<keyword evidence="6" id="KW-1000">Mitochondrion outer membrane</keyword>
<dbReference type="InterPro" id="IPR017938">
    <property type="entry name" value="Riboflavin_synthase-like_b-brl"/>
</dbReference>
<dbReference type="InterPro" id="IPR001433">
    <property type="entry name" value="OxRdtase_FAD/NAD-bd"/>
</dbReference>
<evidence type="ECO:0000256" key="3">
    <source>
        <dbReference type="ARBA" id="ARBA00006105"/>
    </source>
</evidence>
<comment type="catalytic activity">
    <reaction evidence="13 15">
        <text>2 Fe(III)-[cytochrome b5] + NADH = 2 Fe(II)-[cytochrome b5] + NAD(+) + H(+)</text>
        <dbReference type="Rhea" id="RHEA:46680"/>
        <dbReference type="Rhea" id="RHEA-COMP:10438"/>
        <dbReference type="Rhea" id="RHEA-COMP:10439"/>
        <dbReference type="ChEBI" id="CHEBI:15378"/>
        <dbReference type="ChEBI" id="CHEBI:29033"/>
        <dbReference type="ChEBI" id="CHEBI:29034"/>
        <dbReference type="ChEBI" id="CHEBI:57540"/>
        <dbReference type="ChEBI" id="CHEBI:57945"/>
        <dbReference type="EC" id="1.6.2.2"/>
    </reaction>
</comment>
<evidence type="ECO:0000256" key="6">
    <source>
        <dbReference type="ARBA" id="ARBA00022787"/>
    </source>
</evidence>
<evidence type="ECO:0000256" key="11">
    <source>
        <dbReference type="ARBA" id="ARBA00023128"/>
    </source>
</evidence>
<keyword evidence="4 14" id="KW-0285">Flavoprotein</keyword>
<dbReference type="OrthoDB" id="4049183at2759"/>
<gene>
    <name evidence="18" type="ORF">KASA_0K00253G</name>
</gene>
<feature type="domain" description="FAD-binding FR-type" evidence="17">
    <location>
        <begin position="47"/>
        <end position="151"/>
    </location>
</feature>
<comment type="similarity">
    <text evidence="3 15">Belongs to the flavoprotein pyridine nucleotide cytochrome reductase family.</text>
</comment>
<evidence type="ECO:0000256" key="8">
    <source>
        <dbReference type="ARBA" id="ARBA00022989"/>
    </source>
</evidence>
<dbReference type="InterPro" id="IPR008333">
    <property type="entry name" value="Cbr1-like_FAD-bd_dom"/>
</dbReference>
<dbReference type="PRINTS" id="PR00371">
    <property type="entry name" value="FPNCR"/>
</dbReference>
<keyword evidence="7 14" id="KW-0274">FAD</keyword>
<dbReference type="SUPFAM" id="SSF63380">
    <property type="entry name" value="Riboflavin synthase domain-like"/>
    <property type="match status" value="1"/>
</dbReference>
<dbReference type="Pfam" id="PF00175">
    <property type="entry name" value="NAD_binding_1"/>
    <property type="match status" value="1"/>
</dbReference>
<keyword evidence="8 16" id="KW-1133">Transmembrane helix</keyword>
<evidence type="ECO:0000256" key="2">
    <source>
        <dbReference type="ARBA" id="ARBA00004572"/>
    </source>
</evidence>
<dbReference type="EC" id="1.6.2.2" evidence="15"/>
<feature type="binding site" evidence="14">
    <location>
        <position position="100"/>
    </location>
    <ligand>
        <name>FAD</name>
        <dbReference type="ChEBI" id="CHEBI:57692"/>
    </ligand>
</feature>
<feature type="transmembrane region" description="Helical" evidence="16">
    <location>
        <begin position="12"/>
        <end position="29"/>
    </location>
</feature>
<dbReference type="Proteomes" id="UP000196158">
    <property type="component" value="Unassembled WGS sequence"/>
</dbReference>
<organism evidence="18 19">
    <name type="scientific">Maudiozyma saulgeensis</name>
    <dbReference type="NCBI Taxonomy" id="1789683"/>
    <lineage>
        <taxon>Eukaryota</taxon>
        <taxon>Fungi</taxon>
        <taxon>Dikarya</taxon>
        <taxon>Ascomycota</taxon>
        <taxon>Saccharomycotina</taxon>
        <taxon>Saccharomycetes</taxon>
        <taxon>Saccharomycetales</taxon>
        <taxon>Saccharomycetaceae</taxon>
        <taxon>Maudiozyma</taxon>
    </lineage>
</organism>
<proteinExistence type="inferred from homology"/>
<dbReference type="EMBL" id="FXLY01000008">
    <property type="protein sequence ID" value="SMN21385.1"/>
    <property type="molecule type" value="Genomic_DNA"/>
</dbReference>
<dbReference type="Pfam" id="PF00970">
    <property type="entry name" value="FAD_binding_6"/>
    <property type="match status" value="1"/>
</dbReference>
<comment type="cofactor">
    <cofactor evidence="1 14 15">
        <name>FAD</name>
        <dbReference type="ChEBI" id="CHEBI:57692"/>
    </cofactor>
</comment>
<accession>A0A1X7R6X2</accession>
<dbReference type="GO" id="GO:0005741">
    <property type="term" value="C:mitochondrial outer membrane"/>
    <property type="evidence" value="ECO:0007669"/>
    <property type="project" value="UniProtKB-SubCell"/>
</dbReference>
<evidence type="ECO:0000256" key="14">
    <source>
        <dbReference type="PIRSR" id="PIRSR601834-1"/>
    </source>
</evidence>
<dbReference type="Gene3D" id="3.40.50.80">
    <property type="entry name" value="Nucleotide-binding domain of ferredoxin-NADP reductase (FNR) module"/>
    <property type="match status" value="1"/>
</dbReference>
<keyword evidence="10 15" id="KW-0520">NAD</keyword>
<dbReference type="PROSITE" id="PS51384">
    <property type="entry name" value="FAD_FR"/>
    <property type="match status" value="1"/>
</dbReference>
<feature type="binding site" evidence="14">
    <location>
        <position position="127"/>
    </location>
    <ligand>
        <name>FAD</name>
        <dbReference type="ChEBI" id="CHEBI:57692"/>
    </ligand>
</feature>
<reference evidence="18 19" key="1">
    <citation type="submission" date="2017-04" db="EMBL/GenBank/DDBJ databases">
        <authorList>
            <person name="Afonso C.L."/>
            <person name="Miller P.J."/>
            <person name="Scott M.A."/>
            <person name="Spackman E."/>
            <person name="Goraichik I."/>
            <person name="Dimitrov K.M."/>
            <person name="Suarez D.L."/>
            <person name="Swayne D.E."/>
        </authorList>
    </citation>
    <scope>NUCLEOTIDE SEQUENCE [LARGE SCALE GENOMIC DNA]</scope>
</reference>
<feature type="binding site" evidence="14">
    <location>
        <position position="117"/>
    </location>
    <ligand>
        <name>FAD</name>
        <dbReference type="ChEBI" id="CHEBI:57692"/>
    </ligand>
</feature>
<feature type="binding site" evidence="14">
    <location>
        <position position="168"/>
    </location>
    <ligand>
        <name>FAD</name>
        <dbReference type="ChEBI" id="CHEBI:57692"/>
    </ligand>
</feature>
<evidence type="ECO:0000256" key="10">
    <source>
        <dbReference type="ARBA" id="ARBA00023027"/>
    </source>
</evidence>
<keyword evidence="9 15" id="KW-0560">Oxidoreductase</keyword>
<dbReference type="CDD" id="cd06183">
    <property type="entry name" value="cyt_b5_reduct_like"/>
    <property type="match status" value="1"/>
</dbReference>
<dbReference type="GO" id="GO:0090524">
    <property type="term" value="F:cytochrome-b5 reductase activity, acting on NADH"/>
    <property type="evidence" value="ECO:0007669"/>
    <property type="project" value="UniProtKB-EC"/>
</dbReference>